<accession>A0A5C7AW48</accession>
<comment type="caution">
    <text evidence="1">The sequence shown here is derived from an EMBL/GenBank/DDBJ whole genome shotgun (WGS) entry which is preliminary data.</text>
</comment>
<gene>
    <name evidence="1" type="ORF">ESV85_07760</name>
</gene>
<evidence type="ECO:0000313" key="2">
    <source>
        <dbReference type="Proteomes" id="UP000321935"/>
    </source>
</evidence>
<evidence type="ECO:0008006" key="3">
    <source>
        <dbReference type="Google" id="ProtNLM"/>
    </source>
</evidence>
<organism evidence="1 2">
    <name type="scientific">Algoriphagus aquimarinus</name>
    <dbReference type="NCBI Taxonomy" id="237018"/>
    <lineage>
        <taxon>Bacteria</taxon>
        <taxon>Pseudomonadati</taxon>
        <taxon>Bacteroidota</taxon>
        <taxon>Cytophagia</taxon>
        <taxon>Cytophagales</taxon>
        <taxon>Cyclobacteriaceae</taxon>
        <taxon>Algoriphagus</taxon>
    </lineage>
</organism>
<dbReference type="AlphaFoldDB" id="A0A5C7AW48"/>
<dbReference type="SUPFAM" id="SSF52540">
    <property type="entry name" value="P-loop containing nucleoside triphosphate hydrolases"/>
    <property type="match status" value="1"/>
</dbReference>
<sequence length="283" mass="32956">MLKSFRFPTYTSVCGPPTTYCENLSPDVFNYPFFNQGVDALRKQYAERKTFSLEDNLAPPESQLLPIKGFIFHTSHCGSTLLGRMLGSSFQVRMISEPESINGLLLSYLLNQLPEAQVLTQLKQIIEAYRISGDEKESIIFKLTSWNVFLIHFFHKLYPNTPWIYIDRESEKLVQTLKNKDGGFIDWWYHPVDILRKHFVENTSSSVDFESYLRSIIEGHRKHAIAAQNGHELFVHYPDFLNTLSQILAHFQLTFSTEELEKSLAYLRYDSKQFEPVLFEYSV</sequence>
<dbReference type="EMBL" id="VORW01000003">
    <property type="protein sequence ID" value="TXE12507.1"/>
    <property type="molecule type" value="Genomic_DNA"/>
</dbReference>
<dbReference type="InterPro" id="IPR027417">
    <property type="entry name" value="P-loop_NTPase"/>
</dbReference>
<dbReference type="Proteomes" id="UP000321935">
    <property type="component" value="Unassembled WGS sequence"/>
</dbReference>
<dbReference type="Gene3D" id="3.40.50.300">
    <property type="entry name" value="P-loop containing nucleotide triphosphate hydrolases"/>
    <property type="match status" value="1"/>
</dbReference>
<reference evidence="1 2" key="1">
    <citation type="submission" date="2019-08" db="EMBL/GenBank/DDBJ databases">
        <title>Genomes sequence of Algoriphagus aquimarinus ACAM450.</title>
        <authorList>
            <person name="Bowman J.P."/>
        </authorList>
    </citation>
    <scope>NUCLEOTIDE SEQUENCE [LARGE SCALE GENOMIC DNA]</scope>
    <source>
        <strain evidence="1 2">ACAM 450</strain>
    </source>
</reference>
<protein>
    <recommendedName>
        <fullName evidence="3">Sulfotransferase family protein</fullName>
    </recommendedName>
</protein>
<dbReference type="RefSeq" id="WP_146916333.1">
    <property type="nucleotide sequence ID" value="NZ_VORW01000003.1"/>
</dbReference>
<proteinExistence type="predicted"/>
<evidence type="ECO:0000313" key="1">
    <source>
        <dbReference type="EMBL" id="TXE12507.1"/>
    </source>
</evidence>
<name>A0A5C7AW48_9BACT</name>
<dbReference type="OrthoDB" id="5380394at2"/>